<dbReference type="GO" id="GO:0015807">
    <property type="term" value="P:L-amino acid transport"/>
    <property type="evidence" value="ECO:0007669"/>
    <property type="project" value="TreeGrafter"/>
</dbReference>
<dbReference type="InterPro" id="IPR052156">
    <property type="entry name" value="BCAA_Transport_ATP-bd_LivF"/>
</dbReference>
<dbReference type="PROSITE" id="PS00211">
    <property type="entry name" value="ABC_TRANSPORTER_1"/>
    <property type="match status" value="1"/>
</dbReference>
<dbReference type="InterPro" id="IPR027417">
    <property type="entry name" value="P-loop_NTPase"/>
</dbReference>
<sequence length="217" mass="23783">VNPGETVVLLGTNGNGKSTLLKSVMGLLHPSNGAIRLEVDGQETDLIGKSTEEIVEIGIAMVPEGRRLFSLLTVEENLTLGAYRDAARKKINDNLDFCFTTFPRLKERRKQQAGSLSGGEQQMVAVARSLMCDPNILLVDEPSVGLAPILVSQMIAKIKELKELKNLTVLMAEQNFNQAIKIADRGYVIVHGQIEFEGKTAAELENNEMIKQFYLGA</sequence>
<organism evidence="7">
    <name type="scientific">marine metagenome</name>
    <dbReference type="NCBI Taxonomy" id="408172"/>
    <lineage>
        <taxon>unclassified sequences</taxon>
        <taxon>metagenomes</taxon>
        <taxon>ecological metagenomes</taxon>
    </lineage>
</organism>
<evidence type="ECO:0000256" key="2">
    <source>
        <dbReference type="ARBA" id="ARBA00022448"/>
    </source>
</evidence>
<keyword evidence="4" id="KW-0067">ATP-binding</keyword>
<dbReference type="PANTHER" id="PTHR43820">
    <property type="entry name" value="HIGH-AFFINITY BRANCHED-CHAIN AMINO ACID TRANSPORT ATP-BINDING PROTEIN LIVF"/>
    <property type="match status" value="1"/>
</dbReference>
<keyword evidence="3" id="KW-0547">Nucleotide-binding</keyword>
<evidence type="ECO:0000256" key="1">
    <source>
        <dbReference type="ARBA" id="ARBA00005417"/>
    </source>
</evidence>
<evidence type="ECO:0000313" key="7">
    <source>
        <dbReference type="EMBL" id="SVC23791.1"/>
    </source>
</evidence>
<evidence type="ECO:0000259" key="6">
    <source>
        <dbReference type="PROSITE" id="PS50893"/>
    </source>
</evidence>
<evidence type="ECO:0000256" key="3">
    <source>
        <dbReference type="ARBA" id="ARBA00022741"/>
    </source>
</evidence>
<keyword evidence="2" id="KW-0813">Transport</keyword>
<comment type="similarity">
    <text evidence="1">Belongs to the ABC transporter superfamily.</text>
</comment>
<feature type="domain" description="ABC transporter" evidence="6">
    <location>
        <begin position="1"/>
        <end position="216"/>
    </location>
</feature>
<dbReference type="AlphaFoldDB" id="A0A382KM75"/>
<dbReference type="InterPro" id="IPR017871">
    <property type="entry name" value="ABC_transporter-like_CS"/>
</dbReference>
<evidence type="ECO:0000256" key="5">
    <source>
        <dbReference type="ARBA" id="ARBA00022970"/>
    </source>
</evidence>
<dbReference type="SMART" id="SM00382">
    <property type="entry name" value="AAA"/>
    <property type="match status" value="1"/>
</dbReference>
<proteinExistence type="inferred from homology"/>
<evidence type="ECO:0000256" key="4">
    <source>
        <dbReference type="ARBA" id="ARBA00022840"/>
    </source>
</evidence>
<dbReference type="GO" id="GO:0015658">
    <property type="term" value="F:branched-chain amino acid transmembrane transporter activity"/>
    <property type="evidence" value="ECO:0007669"/>
    <property type="project" value="TreeGrafter"/>
</dbReference>
<dbReference type="PANTHER" id="PTHR43820:SF4">
    <property type="entry name" value="HIGH-AFFINITY BRANCHED-CHAIN AMINO ACID TRANSPORT ATP-BINDING PROTEIN LIVF"/>
    <property type="match status" value="1"/>
</dbReference>
<keyword evidence="5" id="KW-0029">Amino-acid transport</keyword>
<accession>A0A382KM75</accession>
<dbReference type="GO" id="GO:0005524">
    <property type="term" value="F:ATP binding"/>
    <property type="evidence" value="ECO:0007669"/>
    <property type="project" value="UniProtKB-KW"/>
</dbReference>
<dbReference type="GO" id="GO:0016887">
    <property type="term" value="F:ATP hydrolysis activity"/>
    <property type="evidence" value="ECO:0007669"/>
    <property type="project" value="InterPro"/>
</dbReference>
<name>A0A382KM75_9ZZZZ</name>
<dbReference type="Gene3D" id="3.40.50.300">
    <property type="entry name" value="P-loop containing nucleotide triphosphate hydrolases"/>
    <property type="match status" value="1"/>
</dbReference>
<gene>
    <name evidence="7" type="ORF">METZ01_LOCUS276645</name>
</gene>
<dbReference type="InterPro" id="IPR003593">
    <property type="entry name" value="AAA+_ATPase"/>
</dbReference>
<feature type="non-terminal residue" evidence="7">
    <location>
        <position position="1"/>
    </location>
</feature>
<dbReference type="PROSITE" id="PS50893">
    <property type="entry name" value="ABC_TRANSPORTER_2"/>
    <property type="match status" value="1"/>
</dbReference>
<protein>
    <recommendedName>
        <fullName evidence="6">ABC transporter domain-containing protein</fullName>
    </recommendedName>
</protein>
<dbReference type="EMBL" id="UINC01080656">
    <property type="protein sequence ID" value="SVC23791.1"/>
    <property type="molecule type" value="Genomic_DNA"/>
</dbReference>
<dbReference type="CDD" id="cd03224">
    <property type="entry name" value="ABC_TM1139_LivF_branched"/>
    <property type="match status" value="1"/>
</dbReference>
<dbReference type="SUPFAM" id="SSF52540">
    <property type="entry name" value="P-loop containing nucleoside triphosphate hydrolases"/>
    <property type="match status" value="1"/>
</dbReference>
<dbReference type="Pfam" id="PF00005">
    <property type="entry name" value="ABC_tran"/>
    <property type="match status" value="1"/>
</dbReference>
<dbReference type="InterPro" id="IPR003439">
    <property type="entry name" value="ABC_transporter-like_ATP-bd"/>
</dbReference>
<reference evidence="7" key="1">
    <citation type="submission" date="2018-05" db="EMBL/GenBank/DDBJ databases">
        <authorList>
            <person name="Lanie J.A."/>
            <person name="Ng W.-L."/>
            <person name="Kazmierczak K.M."/>
            <person name="Andrzejewski T.M."/>
            <person name="Davidsen T.M."/>
            <person name="Wayne K.J."/>
            <person name="Tettelin H."/>
            <person name="Glass J.I."/>
            <person name="Rusch D."/>
            <person name="Podicherti R."/>
            <person name="Tsui H.-C.T."/>
            <person name="Winkler M.E."/>
        </authorList>
    </citation>
    <scope>NUCLEOTIDE SEQUENCE</scope>
</reference>